<evidence type="ECO:0000256" key="1">
    <source>
        <dbReference type="ARBA" id="ARBA00022614"/>
    </source>
</evidence>
<proteinExistence type="predicted"/>
<dbReference type="Gene3D" id="3.80.10.10">
    <property type="entry name" value="Ribonuclease Inhibitor"/>
    <property type="match status" value="1"/>
</dbReference>
<feature type="region of interest" description="Disordered" evidence="3">
    <location>
        <begin position="1"/>
        <end position="109"/>
    </location>
</feature>
<dbReference type="PANTHER" id="PTHR48051">
    <property type="match status" value="1"/>
</dbReference>
<dbReference type="Pfam" id="PF13855">
    <property type="entry name" value="LRR_8"/>
    <property type="match status" value="1"/>
</dbReference>
<dbReference type="GO" id="GO:0005737">
    <property type="term" value="C:cytoplasm"/>
    <property type="evidence" value="ECO:0007669"/>
    <property type="project" value="TreeGrafter"/>
</dbReference>
<keyword evidence="2" id="KW-0677">Repeat</keyword>
<dbReference type="PROSITE" id="PS51450">
    <property type="entry name" value="LRR"/>
    <property type="match status" value="1"/>
</dbReference>
<dbReference type="EMBL" id="JAEPQZ010000008">
    <property type="protein sequence ID" value="KAG2178209.1"/>
    <property type="molecule type" value="Genomic_DNA"/>
</dbReference>
<dbReference type="AlphaFoldDB" id="A0A8H7UGC2"/>
<reference evidence="4" key="1">
    <citation type="submission" date="2020-12" db="EMBL/GenBank/DDBJ databases">
        <title>Metabolic potential, ecology and presence of endohyphal bacteria is reflected in genomic diversity of Mucoromycotina.</title>
        <authorList>
            <person name="Muszewska A."/>
            <person name="Okrasinska A."/>
            <person name="Steczkiewicz K."/>
            <person name="Drgas O."/>
            <person name="Orlowska M."/>
            <person name="Perlinska-Lenart U."/>
            <person name="Aleksandrzak-Piekarczyk T."/>
            <person name="Szatraj K."/>
            <person name="Zielenkiewicz U."/>
            <person name="Pilsyk S."/>
            <person name="Malc E."/>
            <person name="Mieczkowski P."/>
            <person name="Kruszewska J.S."/>
            <person name="Biernat P."/>
            <person name="Pawlowska J."/>
        </authorList>
    </citation>
    <scope>NUCLEOTIDE SEQUENCE</scope>
    <source>
        <strain evidence="4">WA0000067209</strain>
    </source>
</reference>
<dbReference type="InterPro" id="IPR032675">
    <property type="entry name" value="LRR_dom_sf"/>
</dbReference>
<name>A0A8H7UGC2_MORIS</name>
<evidence type="ECO:0000313" key="4">
    <source>
        <dbReference type="EMBL" id="KAG2178209.1"/>
    </source>
</evidence>
<protein>
    <submittedName>
        <fullName evidence="4">Uncharacterized protein</fullName>
    </submittedName>
</protein>
<evidence type="ECO:0000313" key="5">
    <source>
        <dbReference type="Proteomes" id="UP000654370"/>
    </source>
</evidence>
<sequence length="374" mass="42013">MTTDLSHLQITPESSQEGNEKATGQDVDKIFEERTSPITHDVNWIDTDTDEDEDYLPQNQHHQLPSPPRVLPSVAYRTPSPPPSGNKRNRVESTSWSPSGLPGPMKKHMSQHEFPTHYYSSSQHGCCTLRTVEKAINDAVDNGADMVDLGNMGLTDIPLEVRELQHITILSKDRIRNSSLKLFLYGNQLTKLNMELFALKNLSVLSLRNNKLESIPPEIVLLQNLCELSLGNNMLNHLPGEILRLRKLSIISVFPNPFQPIPTENTPNLPRQVMRSVPTPSLFEICCRAVMASPEKYDSHDMPFRITTQLETSKGIRRCQHCQCYVIEPDIEVLVWCSLLMSAHVPVLVGFCSSQCLSACNWDSIGLFAESIAC</sequence>
<dbReference type="PANTHER" id="PTHR48051:SF54">
    <property type="entry name" value="LEUCINE-RICH REPEAT-CONTAINING PROTEIN"/>
    <property type="match status" value="1"/>
</dbReference>
<dbReference type="InterPro" id="IPR003591">
    <property type="entry name" value="Leu-rich_rpt_typical-subtyp"/>
</dbReference>
<evidence type="ECO:0000256" key="3">
    <source>
        <dbReference type="SAM" id="MobiDB-lite"/>
    </source>
</evidence>
<dbReference type="Proteomes" id="UP000654370">
    <property type="component" value="Unassembled WGS sequence"/>
</dbReference>
<comment type="caution">
    <text evidence="4">The sequence shown here is derived from an EMBL/GenBank/DDBJ whole genome shotgun (WGS) entry which is preliminary data.</text>
</comment>
<dbReference type="OrthoDB" id="660555at2759"/>
<dbReference type="SUPFAM" id="SSF52058">
    <property type="entry name" value="L domain-like"/>
    <property type="match status" value="1"/>
</dbReference>
<dbReference type="InterPro" id="IPR001611">
    <property type="entry name" value="Leu-rich_rpt"/>
</dbReference>
<dbReference type="InterPro" id="IPR050216">
    <property type="entry name" value="LRR_domain-containing"/>
</dbReference>
<organism evidence="4 5">
    <name type="scientific">Mortierella isabellina</name>
    <name type="common">Filamentous fungus</name>
    <name type="synonym">Umbelopsis isabellina</name>
    <dbReference type="NCBI Taxonomy" id="91625"/>
    <lineage>
        <taxon>Eukaryota</taxon>
        <taxon>Fungi</taxon>
        <taxon>Fungi incertae sedis</taxon>
        <taxon>Mucoromycota</taxon>
        <taxon>Mucoromycotina</taxon>
        <taxon>Umbelopsidomycetes</taxon>
        <taxon>Umbelopsidales</taxon>
        <taxon>Umbelopsidaceae</taxon>
        <taxon>Umbelopsis</taxon>
    </lineage>
</organism>
<keyword evidence="1" id="KW-0433">Leucine-rich repeat</keyword>
<feature type="compositionally biased region" description="Basic and acidic residues" evidence="3">
    <location>
        <begin position="26"/>
        <end position="35"/>
    </location>
</feature>
<keyword evidence="5" id="KW-1185">Reference proteome</keyword>
<gene>
    <name evidence="4" type="ORF">INT43_003462</name>
</gene>
<accession>A0A8H7UGC2</accession>
<evidence type="ECO:0000256" key="2">
    <source>
        <dbReference type="ARBA" id="ARBA00022737"/>
    </source>
</evidence>
<feature type="compositionally biased region" description="Polar residues" evidence="3">
    <location>
        <begin position="1"/>
        <end position="17"/>
    </location>
</feature>
<dbReference type="SMART" id="SM00369">
    <property type="entry name" value="LRR_TYP"/>
    <property type="match status" value="2"/>
</dbReference>